<dbReference type="RefSeq" id="WP_220045720.1">
    <property type="nucleotide sequence ID" value="NZ_BAAAVX010000008.1"/>
</dbReference>
<evidence type="ECO:0000313" key="2">
    <source>
        <dbReference type="Proteomes" id="UP000825367"/>
    </source>
</evidence>
<reference evidence="1 2" key="1">
    <citation type="submission" date="2021-07" db="EMBL/GenBank/DDBJ databases">
        <title>Whole genome sequencing of non-tuberculosis mycobacteria type-strains.</title>
        <authorList>
            <person name="Igarashi Y."/>
            <person name="Osugi A."/>
            <person name="Mitarai S."/>
        </authorList>
    </citation>
    <scope>NUCLEOTIDE SEQUENCE [LARGE SCALE GENOMIC DNA]</scope>
    <source>
        <strain evidence="1 2">JCM 16370</strain>
    </source>
</reference>
<protein>
    <submittedName>
        <fullName evidence="1">Uncharacterized protein</fullName>
    </submittedName>
</protein>
<name>A0ABX8VCJ4_9MYCO</name>
<organism evidence="1 2">
    <name type="scientific">Mycolicibacterium pallens</name>
    <dbReference type="NCBI Taxonomy" id="370524"/>
    <lineage>
        <taxon>Bacteria</taxon>
        <taxon>Bacillati</taxon>
        <taxon>Actinomycetota</taxon>
        <taxon>Actinomycetes</taxon>
        <taxon>Mycobacteriales</taxon>
        <taxon>Mycobacteriaceae</taxon>
        <taxon>Mycolicibacterium</taxon>
    </lineage>
</organism>
<dbReference type="Proteomes" id="UP000825367">
    <property type="component" value="Chromosome"/>
</dbReference>
<gene>
    <name evidence="1" type="ORF">K0O64_20685</name>
</gene>
<sequence length="152" mass="16219">MSVDGFAKFDGSQQLAAWLDRLDAFVTALDAIDADDPYSFCEDAWDIWESAAISDPPPATDPAMLLVLGVIEVLAGAMTLTARDRHSSTTRDVHPTLSGVHASLIDQLDAVRKECQRWQHEGLPAPAAVKARSAAAMAGLQVATKFGNQLSA</sequence>
<accession>A0ABX8VCJ4</accession>
<evidence type="ECO:0000313" key="1">
    <source>
        <dbReference type="EMBL" id="QYL15508.1"/>
    </source>
</evidence>
<keyword evidence="2" id="KW-1185">Reference proteome</keyword>
<proteinExistence type="predicted"/>
<dbReference type="EMBL" id="CP080333">
    <property type="protein sequence ID" value="QYL15508.1"/>
    <property type="molecule type" value="Genomic_DNA"/>
</dbReference>